<feature type="domain" description="RNA polymerase sigma factor 70 region 4 type 2" evidence="7">
    <location>
        <begin position="108"/>
        <end position="158"/>
    </location>
</feature>
<dbReference type="InterPro" id="IPR036388">
    <property type="entry name" value="WH-like_DNA-bd_sf"/>
</dbReference>
<dbReference type="InterPro" id="IPR014325">
    <property type="entry name" value="RNA_pol_sigma-E_actinobac"/>
</dbReference>
<dbReference type="EMBL" id="BAAAYN010000055">
    <property type="protein sequence ID" value="GAA3396311.1"/>
    <property type="molecule type" value="Genomic_DNA"/>
</dbReference>
<dbReference type="NCBIfam" id="TIGR02983">
    <property type="entry name" value="SigE-fam_strep"/>
    <property type="match status" value="1"/>
</dbReference>
<reference evidence="9" key="1">
    <citation type="journal article" date="2019" name="Int. J. Syst. Evol. Microbiol.">
        <title>The Global Catalogue of Microorganisms (GCM) 10K type strain sequencing project: providing services to taxonomists for standard genome sequencing and annotation.</title>
        <authorList>
            <consortium name="The Broad Institute Genomics Platform"/>
            <consortium name="The Broad Institute Genome Sequencing Center for Infectious Disease"/>
            <person name="Wu L."/>
            <person name="Ma J."/>
        </authorList>
    </citation>
    <scope>NUCLEOTIDE SEQUENCE [LARGE SCALE GENOMIC DNA]</scope>
    <source>
        <strain evidence="9">JCM 9458</strain>
    </source>
</reference>
<dbReference type="InterPro" id="IPR013324">
    <property type="entry name" value="RNA_pol_sigma_r3/r4-like"/>
</dbReference>
<dbReference type="Proteomes" id="UP001501676">
    <property type="component" value="Unassembled WGS sequence"/>
</dbReference>
<feature type="domain" description="RNA polymerase sigma-70 region 2" evidence="6">
    <location>
        <begin position="17"/>
        <end position="81"/>
    </location>
</feature>
<comment type="similarity">
    <text evidence="1">Belongs to the sigma-70 factor family. ECF subfamily.</text>
</comment>
<name>A0ABP6TAU9_9ACTN</name>
<gene>
    <name evidence="8" type="ORF">GCM10020369_72520</name>
</gene>
<accession>A0ABP6TAU9</accession>
<evidence type="ECO:0000256" key="4">
    <source>
        <dbReference type="ARBA" id="ARBA00023125"/>
    </source>
</evidence>
<dbReference type="Pfam" id="PF08281">
    <property type="entry name" value="Sigma70_r4_2"/>
    <property type="match status" value="1"/>
</dbReference>
<evidence type="ECO:0000256" key="3">
    <source>
        <dbReference type="ARBA" id="ARBA00023082"/>
    </source>
</evidence>
<keyword evidence="3" id="KW-0731">Sigma factor</keyword>
<evidence type="ECO:0000313" key="9">
    <source>
        <dbReference type="Proteomes" id="UP001501676"/>
    </source>
</evidence>
<dbReference type="CDD" id="cd06171">
    <property type="entry name" value="Sigma70_r4"/>
    <property type="match status" value="1"/>
</dbReference>
<dbReference type="Gene3D" id="1.10.1740.10">
    <property type="match status" value="1"/>
</dbReference>
<organism evidence="8 9">
    <name type="scientific">Cryptosporangium minutisporangium</name>
    <dbReference type="NCBI Taxonomy" id="113569"/>
    <lineage>
        <taxon>Bacteria</taxon>
        <taxon>Bacillati</taxon>
        <taxon>Actinomycetota</taxon>
        <taxon>Actinomycetes</taxon>
        <taxon>Cryptosporangiales</taxon>
        <taxon>Cryptosporangiaceae</taxon>
        <taxon>Cryptosporangium</taxon>
    </lineage>
</organism>
<keyword evidence="4" id="KW-0238">DNA-binding</keyword>
<evidence type="ECO:0000256" key="5">
    <source>
        <dbReference type="ARBA" id="ARBA00023163"/>
    </source>
</evidence>
<protein>
    <submittedName>
        <fullName evidence="8">SigE family RNA polymerase sigma factor</fullName>
    </submittedName>
</protein>
<evidence type="ECO:0000259" key="6">
    <source>
        <dbReference type="Pfam" id="PF04542"/>
    </source>
</evidence>
<evidence type="ECO:0000256" key="1">
    <source>
        <dbReference type="ARBA" id="ARBA00010641"/>
    </source>
</evidence>
<dbReference type="InterPro" id="IPR014284">
    <property type="entry name" value="RNA_pol_sigma-70_dom"/>
</dbReference>
<comment type="caution">
    <text evidence="8">The sequence shown here is derived from an EMBL/GenBank/DDBJ whole genome shotgun (WGS) entry which is preliminary data.</text>
</comment>
<dbReference type="Pfam" id="PF04542">
    <property type="entry name" value="Sigma70_r2"/>
    <property type="match status" value="1"/>
</dbReference>
<dbReference type="PANTHER" id="PTHR43133">
    <property type="entry name" value="RNA POLYMERASE ECF-TYPE SIGMA FACTO"/>
    <property type="match status" value="1"/>
</dbReference>
<keyword evidence="9" id="KW-1185">Reference proteome</keyword>
<evidence type="ECO:0000259" key="7">
    <source>
        <dbReference type="Pfam" id="PF08281"/>
    </source>
</evidence>
<keyword evidence="2" id="KW-0805">Transcription regulation</keyword>
<dbReference type="Gene3D" id="1.10.10.10">
    <property type="entry name" value="Winged helix-like DNA-binding domain superfamily/Winged helix DNA-binding domain"/>
    <property type="match status" value="1"/>
</dbReference>
<dbReference type="RefSeq" id="WP_345732816.1">
    <property type="nucleotide sequence ID" value="NZ_BAAAYN010000055.1"/>
</dbReference>
<dbReference type="InterPro" id="IPR013249">
    <property type="entry name" value="RNA_pol_sigma70_r4_t2"/>
</dbReference>
<sequence length="181" mass="21074">MMLMDRDADDEFVRFVNERSRSLLRYGYVLAGDPHTAADLVQEALLRLRDAWDRGKGREHPEAYARITMSRLHISWWRRRRGEQLTGMVPDRNSLDPGLRRVEDDTGLWQALEVLGRRQRAVIVLRYYEGLDDGEIAEILGISRVTVRSQALRGLRRLRSHLTDDRIVSLSVVHNERSNRA</sequence>
<dbReference type="SUPFAM" id="SSF88659">
    <property type="entry name" value="Sigma3 and sigma4 domains of RNA polymerase sigma factors"/>
    <property type="match status" value="1"/>
</dbReference>
<dbReference type="NCBIfam" id="TIGR02937">
    <property type="entry name" value="sigma70-ECF"/>
    <property type="match status" value="1"/>
</dbReference>
<dbReference type="SUPFAM" id="SSF88946">
    <property type="entry name" value="Sigma2 domain of RNA polymerase sigma factors"/>
    <property type="match status" value="1"/>
</dbReference>
<keyword evidence="5" id="KW-0804">Transcription</keyword>
<dbReference type="InterPro" id="IPR007627">
    <property type="entry name" value="RNA_pol_sigma70_r2"/>
</dbReference>
<proteinExistence type="inferred from homology"/>
<dbReference type="InterPro" id="IPR013325">
    <property type="entry name" value="RNA_pol_sigma_r2"/>
</dbReference>
<dbReference type="InterPro" id="IPR039425">
    <property type="entry name" value="RNA_pol_sigma-70-like"/>
</dbReference>
<evidence type="ECO:0000256" key="2">
    <source>
        <dbReference type="ARBA" id="ARBA00023015"/>
    </source>
</evidence>
<dbReference type="PANTHER" id="PTHR43133:SF50">
    <property type="entry name" value="ECF RNA POLYMERASE SIGMA FACTOR SIGM"/>
    <property type="match status" value="1"/>
</dbReference>
<evidence type="ECO:0000313" key="8">
    <source>
        <dbReference type="EMBL" id="GAA3396311.1"/>
    </source>
</evidence>